<feature type="non-terminal residue" evidence="7">
    <location>
        <position position="1"/>
    </location>
</feature>
<accession>A0AAD5TUS2</accession>
<keyword evidence="3" id="KW-0547">Nucleotide-binding</keyword>
<dbReference type="PANTHER" id="PTHR24347">
    <property type="entry name" value="SERINE/THREONINE-PROTEIN KINASE"/>
    <property type="match status" value="1"/>
</dbReference>
<dbReference type="SMART" id="SM00220">
    <property type="entry name" value="S_TKc"/>
    <property type="match status" value="1"/>
</dbReference>
<dbReference type="PROSITE" id="PS00108">
    <property type="entry name" value="PROTEIN_KINASE_ST"/>
    <property type="match status" value="1"/>
</dbReference>
<dbReference type="AlphaFoldDB" id="A0AAD5TUS2"/>
<dbReference type="SUPFAM" id="SSF56112">
    <property type="entry name" value="Protein kinase-like (PK-like)"/>
    <property type="match status" value="1"/>
</dbReference>
<dbReference type="GO" id="GO:0005524">
    <property type="term" value="F:ATP binding"/>
    <property type="evidence" value="ECO:0007669"/>
    <property type="project" value="UniProtKB-KW"/>
</dbReference>
<dbReference type="InterPro" id="IPR008271">
    <property type="entry name" value="Ser/Thr_kinase_AS"/>
</dbReference>
<organism evidence="7 8">
    <name type="scientific">Clydaea vesicula</name>
    <dbReference type="NCBI Taxonomy" id="447962"/>
    <lineage>
        <taxon>Eukaryota</taxon>
        <taxon>Fungi</taxon>
        <taxon>Fungi incertae sedis</taxon>
        <taxon>Chytridiomycota</taxon>
        <taxon>Chytridiomycota incertae sedis</taxon>
        <taxon>Chytridiomycetes</taxon>
        <taxon>Lobulomycetales</taxon>
        <taxon>Lobulomycetaceae</taxon>
        <taxon>Clydaea</taxon>
    </lineage>
</organism>
<keyword evidence="8" id="KW-1185">Reference proteome</keyword>
<dbReference type="PIRSF" id="PIRSF000654">
    <property type="entry name" value="Integrin-linked_kinase"/>
    <property type="match status" value="1"/>
</dbReference>
<keyword evidence="4" id="KW-0418">Kinase</keyword>
<keyword evidence="5" id="KW-0067">ATP-binding</keyword>
<proteinExistence type="predicted"/>
<dbReference type="InterPro" id="IPR000719">
    <property type="entry name" value="Prot_kinase_dom"/>
</dbReference>
<dbReference type="Gene3D" id="1.10.510.10">
    <property type="entry name" value="Transferase(Phosphotransferase) domain 1"/>
    <property type="match status" value="1"/>
</dbReference>
<dbReference type="EMBL" id="JADGJW010002090">
    <property type="protein sequence ID" value="KAJ3199539.1"/>
    <property type="molecule type" value="Genomic_DNA"/>
</dbReference>
<dbReference type="FunFam" id="1.10.510.10:FF:000026">
    <property type="entry name" value="Calcium/calmodulin-dependent protein kinase type 1"/>
    <property type="match status" value="1"/>
</dbReference>
<keyword evidence="1" id="KW-0723">Serine/threonine-protein kinase</keyword>
<name>A0AAD5TUS2_9FUNG</name>
<reference evidence="7" key="1">
    <citation type="submission" date="2020-05" db="EMBL/GenBank/DDBJ databases">
        <title>Phylogenomic resolution of chytrid fungi.</title>
        <authorList>
            <person name="Stajich J.E."/>
            <person name="Amses K."/>
            <person name="Simmons R."/>
            <person name="Seto K."/>
            <person name="Myers J."/>
            <person name="Bonds A."/>
            <person name="Quandt C.A."/>
            <person name="Barry K."/>
            <person name="Liu P."/>
            <person name="Grigoriev I."/>
            <person name="Longcore J.E."/>
            <person name="James T.Y."/>
        </authorList>
    </citation>
    <scope>NUCLEOTIDE SEQUENCE</scope>
    <source>
        <strain evidence="7">JEL0476</strain>
    </source>
</reference>
<evidence type="ECO:0000256" key="2">
    <source>
        <dbReference type="ARBA" id="ARBA00022679"/>
    </source>
</evidence>
<evidence type="ECO:0000259" key="6">
    <source>
        <dbReference type="PROSITE" id="PS50011"/>
    </source>
</evidence>
<feature type="domain" description="Protein kinase" evidence="6">
    <location>
        <begin position="1"/>
        <end position="216"/>
    </location>
</feature>
<dbReference type="Pfam" id="PF00069">
    <property type="entry name" value="Pkinase"/>
    <property type="match status" value="1"/>
</dbReference>
<dbReference type="CDD" id="cd05117">
    <property type="entry name" value="STKc_CAMK"/>
    <property type="match status" value="1"/>
</dbReference>
<gene>
    <name evidence="7" type="ORF">HK099_003118</name>
</gene>
<keyword evidence="2" id="KW-0808">Transferase</keyword>
<evidence type="ECO:0000256" key="5">
    <source>
        <dbReference type="ARBA" id="ARBA00022840"/>
    </source>
</evidence>
<dbReference type="InterPro" id="IPR011009">
    <property type="entry name" value="Kinase-like_dom_sf"/>
</dbReference>
<dbReference type="Proteomes" id="UP001211065">
    <property type="component" value="Unassembled WGS sequence"/>
</dbReference>
<protein>
    <recommendedName>
        <fullName evidence="6">Protein kinase domain-containing protein</fullName>
    </recommendedName>
</protein>
<evidence type="ECO:0000313" key="8">
    <source>
        <dbReference type="Proteomes" id="UP001211065"/>
    </source>
</evidence>
<evidence type="ECO:0000256" key="4">
    <source>
        <dbReference type="ARBA" id="ARBA00022777"/>
    </source>
</evidence>
<dbReference type="GO" id="GO:0004674">
    <property type="term" value="F:protein serine/threonine kinase activity"/>
    <property type="evidence" value="ECO:0007669"/>
    <property type="project" value="UniProtKB-KW"/>
</dbReference>
<dbReference type="PROSITE" id="PS50011">
    <property type="entry name" value="PROTEIN_KINASE_DOM"/>
    <property type="match status" value="1"/>
</dbReference>
<evidence type="ECO:0000256" key="3">
    <source>
        <dbReference type="ARBA" id="ARBA00022741"/>
    </source>
</evidence>
<comment type="caution">
    <text evidence="7">The sequence shown here is derived from an EMBL/GenBank/DDBJ whole genome shotgun (WGS) entry which is preliminary data.</text>
</comment>
<dbReference type="Gene3D" id="3.30.200.20">
    <property type="entry name" value="Phosphorylase Kinase, domain 1"/>
    <property type="match status" value="1"/>
</dbReference>
<sequence>QSLRNEIEVLKRINHKNIIGLKDFFETESRLYLVCDLAEGGELFEALIDKGFFNEKVAAQLVKQLLEAILYLHSKDIVHRDLKPENLLFDSKSEDANLMITDFGLSKYIEENDILKTACGTPGYVAPEVLMKTGYGKPVDMWSMGVITYVMLCGYMPFYGNDAAEIFKKIIKNEKEFEKEDWSEISSSARDFVEKLLVTDPKERMTCAEALNHPWLSNPGETDLMKSAQKYFNAKKAL</sequence>
<evidence type="ECO:0000256" key="1">
    <source>
        <dbReference type="ARBA" id="ARBA00022527"/>
    </source>
</evidence>
<evidence type="ECO:0000313" key="7">
    <source>
        <dbReference type="EMBL" id="KAJ3199539.1"/>
    </source>
</evidence>